<keyword evidence="10" id="KW-0560">Oxidoreductase</keyword>
<accession>A0A3P5Z8D1</accession>
<evidence type="ECO:0000313" key="14">
    <source>
        <dbReference type="EMBL" id="VDC69051.1"/>
    </source>
</evidence>
<protein>
    <recommendedName>
        <fullName evidence="13">FAD-binding PCMH-type domain-containing protein</fullName>
    </recommendedName>
</protein>
<evidence type="ECO:0000256" key="5">
    <source>
        <dbReference type="ARBA" id="ARBA00022525"/>
    </source>
</evidence>
<evidence type="ECO:0000256" key="4">
    <source>
        <dbReference type="ARBA" id="ARBA00022512"/>
    </source>
</evidence>
<keyword evidence="12" id="KW-0325">Glycoprotein</keyword>
<name>A0A3P5Z8D1_BRACM</name>
<evidence type="ECO:0000256" key="3">
    <source>
        <dbReference type="ARBA" id="ARBA00005466"/>
    </source>
</evidence>
<keyword evidence="7" id="KW-0732">Signal</keyword>
<evidence type="ECO:0000256" key="10">
    <source>
        <dbReference type="ARBA" id="ARBA00023002"/>
    </source>
</evidence>
<dbReference type="PROSITE" id="PS51387">
    <property type="entry name" value="FAD_PCMH"/>
    <property type="match status" value="1"/>
</dbReference>
<keyword evidence="9" id="KW-0274">FAD</keyword>
<dbReference type="InterPro" id="IPR016166">
    <property type="entry name" value="FAD-bd_PCMH"/>
</dbReference>
<keyword evidence="6" id="KW-0285">Flavoprotein</keyword>
<feature type="domain" description="FAD-binding PCMH-type" evidence="13">
    <location>
        <begin position="88"/>
        <end position="264"/>
    </location>
</feature>
<dbReference type="Pfam" id="PF08031">
    <property type="entry name" value="BBE"/>
    <property type="match status" value="1"/>
</dbReference>
<evidence type="ECO:0000256" key="2">
    <source>
        <dbReference type="ARBA" id="ARBA00004191"/>
    </source>
</evidence>
<dbReference type="SUPFAM" id="SSF56176">
    <property type="entry name" value="FAD-binding/transporter-associated domain-like"/>
    <property type="match status" value="1"/>
</dbReference>
<evidence type="ECO:0000259" key="13">
    <source>
        <dbReference type="PROSITE" id="PS51387"/>
    </source>
</evidence>
<dbReference type="AlphaFoldDB" id="A0A3P5Z8D1"/>
<keyword evidence="8" id="KW-0547">Nucleotide-binding</keyword>
<evidence type="ECO:0000256" key="6">
    <source>
        <dbReference type="ARBA" id="ARBA00022630"/>
    </source>
</evidence>
<reference evidence="14" key="1">
    <citation type="submission" date="2018-11" db="EMBL/GenBank/DDBJ databases">
        <authorList>
            <consortium name="Genoscope - CEA"/>
            <person name="William W."/>
        </authorList>
    </citation>
    <scope>NUCLEOTIDE SEQUENCE</scope>
</reference>
<evidence type="ECO:0000256" key="1">
    <source>
        <dbReference type="ARBA" id="ARBA00001974"/>
    </source>
</evidence>
<dbReference type="GO" id="GO:0016491">
    <property type="term" value="F:oxidoreductase activity"/>
    <property type="evidence" value="ECO:0007669"/>
    <property type="project" value="UniProtKB-KW"/>
</dbReference>
<dbReference type="EMBL" id="LR031569">
    <property type="protein sequence ID" value="VDC69051.1"/>
    <property type="molecule type" value="Genomic_DNA"/>
</dbReference>
<evidence type="ECO:0000256" key="7">
    <source>
        <dbReference type="ARBA" id="ARBA00022729"/>
    </source>
</evidence>
<dbReference type="InterPro" id="IPR006094">
    <property type="entry name" value="Oxid_FAD_bind_N"/>
</dbReference>
<dbReference type="FunFam" id="3.30.43.10:FF:000004">
    <property type="entry name" value="Berberine bridge enzyme-like 15"/>
    <property type="match status" value="1"/>
</dbReference>
<dbReference type="InterPro" id="IPR012951">
    <property type="entry name" value="BBE"/>
</dbReference>
<evidence type="ECO:0000256" key="12">
    <source>
        <dbReference type="ARBA" id="ARBA00023180"/>
    </source>
</evidence>
<keyword evidence="4" id="KW-0134">Cell wall</keyword>
<dbReference type="InterPro" id="IPR036318">
    <property type="entry name" value="FAD-bd_PCMH-like_sf"/>
</dbReference>
<comment type="similarity">
    <text evidence="3">Belongs to the oxygen-dependent FAD-linked oxidoreductase family.</text>
</comment>
<keyword evidence="11" id="KW-1015">Disulfide bond</keyword>
<evidence type="ECO:0000256" key="8">
    <source>
        <dbReference type="ARBA" id="ARBA00022741"/>
    </source>
</evidence>
<proteinExistence type="inferred from homology"/>
<gene>
    <name evidence="14" type="ORF">BRAA06T27591Z</name>
</gene>
<dbReference type="InterPro" id="IPR016167">
    <property type="entry name" value="FAD-bd_PCMH_sub1"/>
</dbReference>
<evidence type="ECO:0000256" key="11">
    <source>
        <dbReference type="ARBA" id="ARBA00023157"/>
    </source>
</evidence>
<dbReference type="InterPro" id="IPR016169">
    <property type="entry name" value="FAD-bd_PCMH_sub2"/>
</dbReference>
<dbReference type="PANTHER" id="PTHR32448">
    <property type="entry name" value="OS08G0158400 PROTEIN"/>
    <property type="match status" value="1"/>
</dbReference>
<comment type="subcellular location">
    <subcellularLocation>
        <location evidence="2">Secreted</location>
        <location evidence="2">Cell wall</location>
    </subcellularLocation>
</comment>
<dbReference type="Gene3D" id="3.30.43.10">
    <property type="entry name" value="Uridine Diphospho-n-acetylenolpyruvylglucosamine Reductase, domain 2"/>
    <property type="match status" value="1"/>
</dbReference>
<sequence length="553" mass="62363">MLLIAEMRLSKSPPSISYISFLALYIFSYTITPVSSNYLQEDFIKCLHRNTHVNFPLEKTFFTPEKNASTFINVLEATAQNYRFLTKATPKPTFIFKPVHESHVQASVICSKKLGIHLRVRSGGHDFEAVSYVSQIETPFVLLDLSKLRQINVDIEENSAWVQAGATLGEVYYRIAEKSKIHGFPAGLCSTVGVGGYITGGGYGALMRKYGLAADNVLDAKIVDANGKLLDRSSMGEDMFWAIRGGGGGSFGIILAWKLKLVPVPETLTIFSVTKTLEQDPDLKTLSKWQHIADKLLVEDLFLRVMFRVAGDKTLTLEYKGQFLGEKGTLMEVMKKYFPELGLTQEDCIEVSWIESVLANAGFPIDSPLEVLLDPKLSPYVKVYFKGKSDFATEPIPPFGLKGMFKKLVEENTSSMFMIPYGGMMAKIPESETPFAHRKGTILKIHYATNSTSEDGISLNKRTKWIREMYSYMTPYVSSNPRLAYVNYRDLDLGTNTKDSKANFIKAQTWGAQYFKNNFNRLVKIKTKVDPENFFRHEQSIPSLPFSKRLRSW</sequence>
<dbReference type="GO" id="GO:0071949">
    <property type="term" value="F:FAD binding"/>
    <property type="evidence" value="ECO:0007669"/>
    <property type="project" value="InterPro"/>
</dbReference>
<evidence type="ECO:0000256" key="9">
    <source>
        <dbReference type="ARBA" id="ARBA00022827"/>
    </source>
</evidence>
<keyword evidence="5" id="KW-0964">Secreted</keyword>
<organism evidence="14">
    <name type="scientific">Brassica campestris</name>
    <name type="common">Field mustard</name>
    <dbReference type="NCBI Taxonomy" id="3711"/>
    <lineage>
        <taxon>Eukaryota</taxon>
        <taxon>Viridiplantae</taxon>
        <taxon>Streptophyta</taxon>
        <taxon>Embryophyta</taxon>
        <taxon>Tracheophyta</taxon>
        <taxon>Spermatophyta</taxon>
        <taxon>Magnoliopsida</taxon>
        <taxon>eudicotyledons</taxon>
        <taxon>Gunneridae</taxon>
        <taxon>Pentapetalae</taxon>
        <taxon>rosids</taxon>
        <taxon>malvids</taxon>
        <taxon>Brassicales</taxon>
        <taxon>Brassicaceae</taxon>
        <taxon>Brassiceae</taxon>
        <taxon>Brassica</taxon>
    </lineage>
</organism>
<dbReference type="Gene3D" id="3.40.462.20">
    <property type="match status" value="1"/>
</dbReference>
<comment type="cofactor">
    <cofactor evidence="1">
        <name>FAD</name>
        <dbReference type="ChEBI" id="CHEBI:57692"/>
    </cofactor>
</comment>
<dbReference type="Pfam" id="PF01565">
    <property type="entry name" value="FAD_binding_4"/>
    <property type="match status" value="1"/>
</dbReference>
<dbReference type="Gene3D" id="3.30.465.10">
    <property type="match status" value="1"/>
</dbReference>